<evidence type="ECO:0000313" key="2">
    <source>
        <dbReference type="EMBL" id="QJI00910.1"/>
    </source>
</evidence>
<gene>
    <name evidence="1" type="ORF">MM415B00684_0001</name>
    <name evidence="2" type="ORF">TM448B02166_0010</name>
</gene>
<name>A0A6M3XSV5_9ZZZZ</name>
<evidence type="ECO:0000313" key="1">
    <source>
        <dbReference type="EMBL" id="QJA62892.1"/>
    </source>
</evidence>
<proteinExistence type="predicted"/>
<reference evidence="2" key="1">
    <citation type="submission" date="2020-03" db="EMBL/GenBank/DDBJ databases">
        <title>The deep terrestrial virosphere.</title>
        <authorList>
            <person name="Holmfeldt K."/>
            <person name="Nilsson E."/>
            <person name="Simone D."/>
            <person name="Lopez-Fernandez M."/>
            <person name="Wu X."/>
            <person name="de Brujin I."/>
            <person name="Lundin D."/>
            <person name="Andersson A."/>
            <person name="Bertilsson S."/>
            <person name="Dopson M."/>
        </authorList>
    </citation>
    <scope>NUCLEOTIDE SEQUENCE</scope>
    <source>
        <strain evidence="1">MM415B00684</strain>
        <strain evidence="2">TM448B02166</strain>
    </source>
</reference>
<keyword evidence="2" id="KW-0430">Lectin</keyword>
<accession>A0A6M3XSV5</accession>
<organism evidence="2">
    <name type="scientific">viral metagenome</name>
    <dbReference type="NCBI Taxonomy" id="1070528"/>
    <lineage>
        <taxon>unclassified sequences</taxon>
        <taxon>metagenomes</taxon>
        <taxon>organismal metagenomes</taxon>
    </lineage>
</organism>
<dbReference type="InterPro" id="IPR013320">
    <property type="entry name" value="ConA-like_dom_sf"/>
</dbReference>
<dbReference type="GO" id="GO:0030246">
    <property type="term" value="F:carbohydrate binding"/>
    <property type="evidence" value="ECO:0007669"/>
    <property type="project" value="UniProtKB-KW"/>
</dbReference>
<dbReference type="AlphaFoldDB" id="A0A6M3XSV5"/>
<sequence>MSENRRILQAGALFSEDCSSLQDLRNRGTITSAPTIGRGPRGNYLAGDGTDDKVAFPGRWTVKTVCFWGWANSVAEQFIDFDGGTHYVDVAAGVVRGQGFTSPTVYVNGAAATALAAQTWAHIAVTTATGFTASALKFLTDNSAYGNVRIREVVLFDRALSAAEVLSIANDSWARFDRVCTHRYDMSEIDPQDLTVTAAAVNGTGTNIAAADIVAGPFGGYATDYDGTNEKTTMGNVGTVRTVSMLVYPATTTEELVLLSTGNDIMVSGGTVTYAGVTASATYVDGVATTTMVAGKWQHLVCVLSADHAAAAFAVATDGTNFGAVQVADVRTYSSALTNLQAMDLYARLRGGRA</sequence>
<dbReference type="EMBL" id="MT144884">
    <property type="protein sequence ID" value="QJI00910.1"/>
    <property type="molecule type" value="Genomic_DNA"/>
</dbReference>
<protein>
    <submittedName>
        <fullName evidence="2">Putative lectin/glucanase superfamily protein</fullName>
    </submittedName>
</protein>
<dbReference type="Gene3D" id="2.60.120.200">
    <property type="match status" value="2"/>
</dbReference>
<dbReference type="SUPFAM" id="SSF49899">
    <property type="entry name" value="Concanavalin A-like lectins/glucanases"/>
    <property type="match status" value="2"/>
</dbReference>
<dbReference type="EMBL" id="MT141485">
    <property type="protein sequence ID" value="QJA62892.1"/>
    <property type="molecule type" value="Genomic_DNA"/>
</dbReference>